<accession>X1BMT3</accession>
<gene>
    <name evidence="1" type="ORF">S01H4_31706</name>
</gene>
<name>X1BMT3_9ZZZZ</name>
<dbReference type="AlphaFoldDB" id="X1BMT3"/>
<evidence type="ECO:0000313" key="1">
    <source>
        <dbReference type="EMBL" id="GAG82457.1"/>
    </source>
</evidence>
<proteinExistence type="predicted"/>
<organism evidence="1">
    <name type="scientific">marine sediment metagenome</name>
    <dbReference type="NCBI Taxonomy" id="412755"/>
    <lineage>
        <taxon>unclassified sequences</taxon>
        <taxon>metagenomes</taxon>
        <taxon>ecological metagenomes</taxon>
    </lineage>
</organism>
<protein>
    <submittedName>
        <fullName evidence="1">Uncharacterized protein</fullName>
    </submittedName>
</protein>
<reference evidence="1" key="1">
    <citation type="journal article" date="2014" name="Front. Microbiol.">
        <title>High frequency of phylogenetically diverse reductive dehalogenase-homologous genes in deep subseafloor sedimentary metagenomes.</title>
        <authorList>
            <person name="Kawai M."/>
            <person name="Futagami T."/>
            <person name="Toyoda A."/>
            <person name="Takaki Y."/>
            <person name="Nishi S."/>
            <person name="Hori S."/>
            <person name="Arai W."/>
            <person name="Tsubouchi T."/>
            <person name="Morono Y."/>
            <person name="Uchiyama I."/>
            <person name="Ito T."/>
            <person name="Fujiyama A."/>
            <person name="Inagaki F."/>
            <person name="Takami H."/>
        </authorList>
    </citation>
    <scope>NUCLEOTIDE SEQUENCE</scope>
    <source>
        <strain evidence="1">Expedition CK06-06</strain>
    </source>
</reference>
<dbReference type="EMBL" id="BART01016497">
    <property type="protein sequence ID" value="GAG82457.1"/>
    <property type="molecule type" value="Genomic_DNA"/>
</dbReference>
<comment type="caution">
    <text evidence="1">The sequence shown here is derived from an EMBL/GenBank/DDBJ whole genome shotgun (WGS) entry which is preliminary data.</text>
</comment>
<sequence>MVLRLGGWVGIGKDGDRVSFKGCDDVLPPQMFLSLKDDGDMAMVVFVGEPVPREEQFRKVTRYRYYFPVVTKEGLQVWGVGSRTYRVLRDGWSDYLKKGFTVTRHGAAGSTDTSYELESDNIPVGIGRMVADYAKKDIDKFVHDIQVFGEEPD</sequence>